<dbReference type="AlphaFoldDB" id="A0A4R3TAW3"/>
<feature type="domain" description="GFO/IDH/MocA-like oxidoreductase" evidence="4">
    <location>
        <begin position="149"/>
        <end position="263"/>
    </location>
</feature>
<dbReference type="PANTHER" id="PTHR22604">
    <property type="entry name" value="OXIDOREDUCTASES"/>
    <property type="match status" value="1"/>
</dbReference>
<dbReference type="PANTHER" id="PTHR22604:SF105">
    <property type="entry name" value="TRANS-1,2-DIHYDROBENZENE-1,2-DIOL DEHYDROGENASE"/>
    <property type="match status" value="1"/>
</dbReference>
<proteinExistence type="inferred from homology"/>
<dbReference type="GO" id="GO:0000166">
    <property type="term" value="F:nucleotide binding"/>
    <property type="evidence" value="ECO:0007669"/>
    <property type="project" value="InterPro"/>
</dbReference>
<dbReference type="SUPFAM" id="SSF55347">
    <property type="entry name" value="Glyceraldehyde-3-phosphate dehydrogenase-like, C-terminal domain"/>
    <property type="match status" value="1"/>
</dbReference>
<accession>A0A4R3TAW3</accession>
<comment type="caution">
    <text evidence="5">The sequence shown here is derived from an EMBL/GenBank/DDBJ whole genome shotgun (WGS) entry which is preliminary data.</text>
</comment>
<evidence type="ECO:0008006" key="7">
    <source>
        <dbReference type="Google" id="ProtNLM"/>
    </source>
</evidence>
<protein>
    <recommendedName>
        <fullName evidence="7">Dehydrogenase</fullName>
    </recommendedName>
</protein>
<dbReference type="InterPro" id="IPR036291">
    <property type="entry name" value="NAD(P)-bd_dom_sf"/>
</dbReference>
<dbReference type="EMBL" id="SMBP01000012">
    <property type="protein sequence ID" value="TCU59021.1"/>
    <property type="molecule type" value="Genomic_DNA"/>
</dbReference>
<evidence type="ECO:0000256" key="2">
    <source>
        <dbReference type="ARBA" id="ARBA00023002"/>
    </source>
</evidence>
<gene>
    <name evidence="5" type="ORF">EDD61_11249</name>
</gene>
<dbReference type="InterPro" id="IPR000683">
    <property type="entry name" value="Gfo/Idh/MocA-like_OxRdtase_N"/>
</dbReference>
<dbReference type="Pfam" id="PF01408">
    <property type="entry name" value="GFO_IDH_MocA"/>
    <property type="match status" value="1"/>
</dbReference>
<dbReference type="Pfam" id="PF22725">
    <property type="entry name" value="GFO_IDH_MocA_C3"/>
    <property type="match status" value="1"/>
</dbReference>
<organism evidence="5 6">
    <name type="scientific">Longicatena caecimuris</name>
    <dbReference type="NCBI Taxonomy" id="1796635"/>
    <lineage>
        <taxon>Bacteria</taxon>
        <taxon>Bacillati</taxon>
        <taxon>Bacillota</taxon>
        <taxon>Erysipelotrichia</taxon>
        <taxon>Erysipelotrichales</taxon>
        <taxon>Erysipelotrichaceae</taxon>
        <taxon>Longicatena</taxon>
    </lineage>
</organism>
<dbReference type="Gene3D" id="3.40.50.720">
    <property type="entry name" value="NAD(P)-binding Rossmann-like Domain"/>
    <property type="match status" value="1"/>
</dbReference>
<dbReference type="InterPro" id="IPR055170">
    <property type="entry name" value="GFO_IDH_MocA-like_dom"/>
</dbReference>
<comment type="similarity">
    <text evidence="1">Belongs to the Gfo/Idh/MocA family.</text>
</comment>
<dbReference type="Gene3D" id="3.30.360.10">
    <property type="entry name" value="Dihydrodipicolinate Reductase, domain 2"/>
    <property type="match status" value="1"/>
</dbReference>
<evidence type="ECO:0000313" key="5">
    <source>
        <dbReference type="EMBL" id="TCU59021.1"/>
    </source>
</evidence>
<dbReference type="RefSeq" id="WP_008979198.1">
    <property type="nucleotide sequence ID" value="NZ_DBGDHU010000026.1"/>
</dbReference>
<dbReference type="SUPFAM" id="SSF51735">
    <property type="entry name" value="NAD(P)-binding Rossmann-fold domains"/>
    <property type="match status" value="1"/>
</dbReference>
<sequence>MKNIRIGIICPSEIAFRRFLPSLQKEDGFTYMGVAVADPSEWDGEVADEVIANEFKKAETFVESYGGKVYKSYHEVICADDIDAVYLPLPPALHYRWAKLALEHGKHVFVEKPSTICYKDSMELITLAQAKKLALHENYMFQYHQQIEDVKEQLKKGTIGKVHSYHARFGFPMRPANDFRYNKALGGGALLDAGGYVIKLATKLLGENIEMLSCVMKDYDEFGVDMYGSYMFKNEKDEVFLGEFGMDCEYQCKLSIWGSQGILSTDRIFTAPDDLCPTLHVLHNNEVSDIKLQADSHFRKSIRMFYEAVHDAATRERIYGEIKVQADMVDKARELAGRK</sequence>
<evidence type="ECO:0000259" key="3">
    <source>
        <dbReference type="Pfam" id="PF01408"/>
    </source>
</evidence>
<feature type="domain" description="Gfo/Idh/MocA-like oxidoreductase N-terminal" evidence="3">
    <location>
        <begin position="46"/>
        <end position="139"/>
    </location>
</feature>
<evidence type="ECO:0000313" key="6">
    <source>
        <dbReference type="Proteomes" id="UP000295773"/>
    </source>
</evidence>
<name>A0A4R3TAW3_9FIRM</name>
<dbReference type="InterPro" id="IPR050984">
    <property type="entry name" value="Gfo/Idh/MocA_domain"/>
</dbReference>
<keyword evidence="6" id="KW-1185">Reference proteome</keyword>
<evidence type="ECO:0000259" key="4">
    <source>
        <dbReference type="Pfam" id="PF22725"/>
    </source>
</evidence>
<dbReference type="Proteomes" id="UP000295773">
    <property type="component" value="Unassembled WGS sequence"/>
</dbReference>
<dbReference type="GO" id="GO:0016491">
    <property type="term" value="F:oxidoreductase activity"/>
    <property type="evidence" value="ECO:0007669"/>
    <property type="project" value="UniProtKB-KW"/>
</dbReference>
<evidence type="ECO:0000256" key="1">
    <source>
        <dbReference type="ARBA" id="ARBA00010928"/>
    </source>
</evidence>
<reference evidence="5 6" key="1">
    <citation type="submission" date="2019-03" db="EMBL/GenBank/DDBJ databases">
        <title>Genomic Encyclopedia of Type Strains, Phase IV (KMG-IV): sequencing the most valuable type-strain genomes for metagenomic binning, comparative biology and taxonomic classification.</title>
        <authorList>
            <person name="Goeker M."/>
        </authorList>
    </citation>
    <scope>NUCLEOTIDE SEQUENCE [LARGE SCALE GENOMIC DNA]</scope>
    <source>
        <strain evidence="5 6">DSM 29481</strain>
    </source>
</reference>
<keyword evidence="2" id="KW-0560">Oxidoreductase</keyword>